<dbReference type="Proteomes" id="UP000823749">
    <property type="component" value="Chromosome 10"/>
</dbReference>
<dbReference type="AlphaFoldDB" id="A0AAV6IKY6"/>
<keyword evidence="1" id="KW-1133">Transmembrane helix</keyword>
<evidence type="ECO:0000256" key="1">
    <source>
        <dbReference type="SAM" id="Phobius"/>
    </source>
</evidence>
<accession>A0AAV6IKY6</accession>
<evidence type="ECO:0000313" key="3">
    <source>
        <dbReference type="Proteomes" id="UP000823749"/>
    </source>
</evidence>
<gene>
    <name evidence="2" type="ORF">RHGRI_029919</name>
</gene>
<keyword evidence="1" id="KW-0812">Transmembrane</keyword>
<keyword evidence="1" id="KW-0472">Membrane</keyword>
<name>A0AAV6IKY6_9ERIC</name>
<comment type="caution">
    <text evidence="2">The sequence shown here is derived from an EMBL/GenBank/DDBJ whole genome shotgun (WGS) entry which is preliminary data.</text>
</comment>
<organism evidence="2 3">
    <name type="scientific">Rhododendron griersonianum</name>
    <dbReference type="NCBI Taxonomy" id="479676"/>
    <lineage>
        <taxon>Eukaryota</taxon>
        <taxon>Viridiplantae</taxon>
        <taxon>Streptophyta</taxon>
        <taxon>Embryophyta</taxon>
        <taxon>Tracheophyta</taxon>
        <taxon>Spermatophyta</taxon>
        <taxon>Magnoliopsida</taxon>
        <taxon>eudicotyledons</taxon>
        <taxon>Gunneridae</taxon>
        <taxon>Pentapetalae</taxon>
        <taxon>asterids</taxon>
        <taxon>Ericales</taxon>
        <taxon>Ericaceae</taxon>
        <taxon>Ericoideae</taxon>
        <taxon>Rhodoreae</taxon>
        <taxon>Rhododendron</taxon>
    </lineage>
</organism>
<feature type="transmembrane region" description="Helical" evidence="1">
    <location>
        <begin position="27"/>
        <end position="48"/>
    </location>
</feature>
<keyword evidence="3" id="KW-1185">Reference proteome</keyword>
<evidence type="ECO:0000313" key="2">
    <source>
        <dbReference type="EMBL" id="KAG5529366.1"/>
    </source>
</evidence>
<reference evidence="2" key="1">
    <citation type="submission" date="2020-08" db="EMBL/GenBank/DDBJ databases">
        <title>Plant Genome Project.</title>
        <authorList>
            <person name="Zhang R.-G."/>
        </authorList>
    </citation>
    <scope>NUCLEOTIDE SEQUENCE</scope>
    <source>
        <strain evidence="2">WSP0</strain>
        <tissue evidence="2">Leaf</tissue>
    </source>
</reference>
<proteinExistence type="predicted"/>
<protein>
    <submittedName>
        <fullName evidence="2">Uncharacterized protein</fullName>
    </submittedName>
</protein>
<feature type="transmembrane region" description="Helical" evidence="1">
    <location>
        <begin position="60"/>
        <end position="79"/>
    </location>
</feature>
<sequence length="80" mass="8736">MQSSRSPLILALFNFQVRRTMRACETVFGLCPSLVMVAVVGGGWHFWTSMLSELRLWQEMLAVVVVGHCDGVLGVVVVGG</sequence>
<dbReference type="EMBL" id="JACTNZ010000010">
    <property type="protein sequence ID" value="KAG5529366.1"/>
    <property type="molecule type" value="Genomic_DNA"/>
</dbReference>